<name>A0A850SUK5_9BACT</name>
<dbReference type="InterPro" id="IPR004629">
    <property type="entry name" value="WecG_TagA_CpsF"/>
</dbReference>
<dbReference type="Pfam" id="PF03808">
    <property type="entry name" value="Glyco_tran_WecG"/>
    <property type="match status" value="1"/>
</dbReference>
<proteinExistence type="predicted"/>
<dbReference type="RefSeq" id="WP_178365154.1">
    <property type="nucleotide sequence ID" value="NZ_JACADJ010000003.1"/>
</dbReference>
<evidence type="ECO:0000256" key="2">
    <source>
        <dbReference type="ARBA" id="ARBA00022679"/>
    </source>
</evidence>
<keyword evidence="4" id="KW-1185">Reference proteome</keyword>
<comment type="caution">
    <text evidence="3">The sequence shown here is derived from an EMBL/GenBank/DDBJ whole genome shotgun (WGS) entry which is preliminary data.</text>
</comment>
<evidence type="ECO:0000313" key="3">
    <source>
        <dbReference type="EMBL" id="NWH03700.1"/>
    </source>
</evidence>
<evidence type="ECO:0000313" key="4">
    <source>
        <dbReference type="Proteomes" id="UP000553343"/>
    </source>
</evidence>
<gene>
    <name evidence="3" type="ORF">HXW94_01590</name>
</gene>
<protein>
    <submittedName>
        <fullName evidence="3">WecB/TagA/CpsF family glycosyltransferase</fullName>
    </submittedName>
</protein>
<dbReference type="AlphaFoldDB" id="A0A850SUK5"/>
<accession>A0A850SUK5</accession>
<dbReference type="CDD" id="cd06533">
    <property type="entry name" value="Glyco_transf_WecG_TagA"/>
    <property type="match status" value="1"/>
</dbReference>
<keyword evidence="2 3" id="KW-0808">Transferase</keyword>
<keyword evidence="1" id="KW-0328">Glycosyltransferase</keyword>
<dbReference type="GO" id="GO:0016758">
    <property type="term" value="F:hexosyltransferase activity"/>
    <property type="evidence" value="ECO:0007669"/>
    <property type="project" value="TreeGrafter"/>
</dbReference>
<evidence type="ECO:0000256" key="1">
    <source>
        <dbReference type="ARBA" id="ARBA00022676"/>
    </source>
</evidence>
<sequence length="255" mass="28966">MNKINIFDYEISSKGCFGDIEAVFDAIYSGKNGAYMACANPHSLVKAGRDPVFKSALHNADVLLPDGSGIVLAAKLLNLPLTEKVAGSDFFRECNKKADATGNIRYFFLGSSEKVLSLMTERLNRECPNVTVCGTYSPPFKPDFSDKDNTEMIKAVNEAKPDILWVGMTAPKQEKWIYENRHRLNVPFSGAIGAVFDFYAGTKERSSQFWINLGLEWLPRFLKEPRRLWERNIKSTPIFLWWVLLEMLKPKRNKN</sequence>
<organism evidence="3 4">
    <name type="scientific">Desulfobacter latus</name>
    <dbReference type="NCBI Taxonomy" id="2292"/>
    <lineage>
        <taxon>Bacteria</taxon>
        <taxon>Pseudomonadati</taxon>
        <taxon>Thermodesulfobacteriota</taxon>
        <taxon>Desulfobacteria</taxon>
        <taxon>Desulfobacterales</taxon>
        <taxon>Desulfobacteraceae</taxon>
        <taxon>Desulfobacter</taxon>
    </lineage>
</organism>
<dbReference type="Proteomes" id="UP000553343">
    <property type="component" value="Unassembled WGS sequence"/>
</dbReference>
<dbReference type="NCBIfam" id="TIGR00696">
    <property type="entry name" value="wecG_tagA_cpsF"/>
    <property type="match status" value="1"/>
</dbReference>
<dbReference type="PANTHER" id="PTHR34136">
    <property type="match status" value="1"/>
</dbReference>
<dbReference type="EMBL" id="JACADJ010000003">
    <property type="protein sequence ID" value="NWH03700.1"/>
    <property type="molecule type" value="Genomic_DNA"/>
</dbReference>
<reference evidence="3 4" key="1">
    <citation type="submission" date="2020-06" db="EMBL/GenBank/DDBJ databases">
        <title>High-quality draft genome of sulfate reducer Desulfobacter latus type strain AcrS2 isolated from marine sediment.</title>
        <authorList>
            <person name="Hoppe M."/>
            <person name="Larsen C.K."/>
            <person name="Marshall I.P.G."/>
            <person name="Schramm A."/>
            <person name="Marietou A.G."/>
        </authorList>
    </citation>
    <scope>NUCLEOTIDE SEQUENCE [LARGE SCALE GENOMIC DNA]</scope>
    <source>
        <strain evidence="3 4">AcRS2</strain>
    </source>
</reference>
<dbReference type="PANTHER" id="PTHR34136:SF1">
    <property type="entry name" value="UDP-N-ACETYL-D-MANNOSAMINURONIC ACID TRANSFERASE"/>
    <property type="match status" value="1"/>
</dbReference>